<organism evidence="1 2">
    <name type="scientific">Paenibacillus thiaminolyticus</name>
    <name type="common">Bacillus thiaminolyticus</name>
    <dbReference type="NCBI Taxonomy" id="49283"/>
    <lineage>
        <taxon>Bacteria</taxon>
        <taxon>Bacillati</taxon>
        <taxon>Bacillota</taxon>
        <taxon>Bacilli</taxon>
        <taxon>Bacillales</taxon>
        <taxon>Paenibacillaceae</taxon>
        <taxon>Paenibacillus</taxon>
    </lineage>
</organism>
<sequence length="73" mass="8333">MKKAVTKLILTVMAVFLFLMPLSFGYKLNKQEITIASVRGNVIVPWSHSNEYNAYKEKNISFYGGGDDVYVPW</sequence>
<evidence type="ECO:0000313" key="1">
    <source>
        <dbReference type="EMBL" id="RJG23702.1"/>
    </source>
</evidence>
<comment type="caution">
    <text evidence="1">The sequence shown here is derived from an EMBL/GenBank/DDBJ whole genome shotgun (WGS) entry which is preliminary data.</text>
</comment>
<name>A0A3A3GHT6_PANTH</name>
<reference evidence="1 2" key="1">
    <citation type="submission" date="2018-09" db="EMBL/GenBank/DDBJ databases">
        <title>Paenibacillus SK2017-BO5.</title>
        <authorList>
            <person name="Piskunova J.V."/>
            <person name="Dubiley S.A."/>
            <person name="Severinov K.V."/>
        </authorList>
    </citation>
    <scope>NUCLEOTIDE SEQUENCE [LARGE SCALE GENOMIC DNA]</scope>
    <source>
        <strain evidence="1 2">BO5</strain>
    </source>
</reference>
<gene>
    <name evidence="1" type="ORF">DQX05_11760</name>
</gene>
<accession>A0A3A3GHT6</accession>
<evidence type="ECO:0000313" key="2">
    <source>
        <dbReference type="Proteomes" id="UP000266177"/>
    </source>
</evidence>
<proteinExistence type="predicted"/>
<protein>
    <submittedName>
        <fullName evidence="1">Uncharacterized protein</fullName>
    </submittedName>
</protein>
<dbReference type="AlphaFoldDB" id="A0A3A3GHT6"/>
<dbReference type="RefSeq" id="WP_119793761.1">
    <property type="nucleotide sequence ID" value="NZ_QYZD01000009.1"/>
</dbReference>
<dbReference type="Proteomes" id="UP000266177">
    <property type="component" value="Unassembled WGS sequence"/>
</dbReference>
<dbReference type="EMBL" id="QYZD01000009">
    <property type="protein sequence ID" value="RJG23702.1"/>
    <property type="molecule type" value="Genomic_DNA"/>
</dbReference>